<evidence type="ECO:0000259" key="1">
    <source>
        <dbReference type="PROSITE" id="PS50112"/>
    </source>
</evidence>
<dbReference type="Pfam" id="PF00563">
    <property type="entry name" value="EAL"/>
    <property type="match status" value="1"/>
</dbReference>
<dbReference type="SMART" id="SM00065">
    <property type="entry name" value="GAF"/>
    <property type="match status" value="1"/>
</dbReference>
<dbReference type="PROSITE" id="PS50112">
    <property type="entry name" value="PAS"/>
    <property type="match status" value="1"/>
</dbReference>
<dbReference type="InterPro" id="IPR035919">
    <property type="entry name" value="EAL_sf"/>
</dbReference>
<accession>A0A1J5R1W6</accession>
<dbReference type="SMART" id="SM00052">
    <property type="entry name" value="EAL"/>
    <property type="match status" value="1"/>
</dbReference>
<dbReference type="PANTHER" id="PTHR44757:SF2">
    <property type="entry name" value="BIOFILM ARCHITECTURE MAINTENANCE PROTEIN MBAA"/>
    <property type="match status" value="1"/>
</dbReference>
<protein>
    <submittedName>
        <fullName evidence="4">Phytochrome-like protein cph2</fullName>
    </submittedName>
</protein>
<feature type="domain" description="PAS" evidence="1">
    <location>
        <begin position="5"/>
        <end position="58"/>
    </location>
</feature>
<dbReference type="InterPro" id="IPR003018">
    <property type="entry name" value="GAF"/>
</dbReference>
<reference evidence="4" key="1">
    <citation type="submission" date="2016-10" db="EMBL/GenBank/DDBJ databases">
        <title>Sequence of Gallionella enrichment culture.</title>
        <authorList>
            <person name="Poehlein A."/>
            <person name="Muehling M."/>
            <person name="Daniel R."/>
        </authorList>
    </citation>
    <scope>NUCLEOTIDE SEQUENCE</scope>
</reference>
<comment type="caution">
    <text evidence="4">The sequence shown here is derived from an EMBL/GenBank/DDBJ whole genome shotgun (WGS) entry which is preliminary data.</text>
</comment>
<dbReference type="InterPro" id="IPR029016">
    <property type="entry name" value="GAF-like_dom_sf"/>
</dbReference>
<evidence type="ECO:0000259" key="2">
    <source>
        <dbReference type="PROSITE" id="PS50883"/>
    </source>
</evidence>
<dbReference type="InterPro" id="IPR035965">
    <property type="entry name" value="PAS-like_dom_sf"/>
</dbReference>
<dbReference type="NCBIfam" id="TIGR00254">
    <property type="entry name" value="GGDEF"/>
    <property type="match status" value="1"/>
</dbReference>
<dbReference type="Pfam" id="PF13426">
    <property type="entry name" value="PAS_9"/>
    <property type="match status" value="1"/>
</dbReference>
<sequence>MEFVDANVCRKLLASSHEAVAIADADSGELLAVNAALERLSGWRADELLGRPQSVLHPAEDVVESYSASFARHRADANGCVVETRMLRRDGLLRDVAINAWRVELAERDVLVGIFRDIAATKRLERALRLLSACNSALVRADDEARLLADVCRLVTEIGEHELAWVGLPQHDAERSVQVAASHARSASDYAQSIRVSWGDGPLGAGPIGKAIRLGTAQVARSTFDDASMAPWRAQAVARGYLSNLALPLRDAQGKVIGAISIYARAVDAFDAEECALLEELADNLAYGIATLRLRTQRATLEEALWRRAHYDSLTSLPNRALFFDELAARTCDGHSCALLCIDLDGFKQLNDMLGHRRGDAVLVEVAARLRAVGGALAARLGGDEFALLLEHTDDVAGAAARVVDSLGAPLPGFELGLRCSVGVARFPDDSPDHEQLLRDAEAALLQAKRDARQRIVHADAGRHAAARERAQLAQELHGALDRGELEVHYQPLIELRSGRPRMLEALLRWRHPRRGMIAPDVFVVLAEETGLIHRIGDWVFEQAIELACARAARGDAALQVAVNVSPVQFLGAGFAQRWLGKLHASGRPGVEFAIEITEGLLLRDSPEVASTLRALRAAGIEVAIDDFGTGYSSLSYLHQFAVDHLKIDRSFTRNLGRDAYAATLTDSIIALAHGLGLRTVAEGVETAEQRDHLLRAGCDLAQGWLYAPAMPAAALADWLARPTEPASDAGL</sequence>
<dbReference type="InterPro" id="IPR000014">
    <property type="entry name" value="PAS"/>
</dbReference>
<dbReference type="SUPFAM" id="SSF55781">
    <property type="entry name" value="GAF domain-like"/>
    <property type="match status" value="1"/>
</dbReference>
<dbReference type="Gene3D" id="3.30.70.270">
    <property type="match status" value="1"/>
</dbReference>
<evidence type="ECO:0000313" key="4">
    <source>
        <dbReference type="EMBL" id="OIQ82141.1"/>
    </source>
</evidence>
<dbReference type="Pfam" id="PF00990">
    <property type="entry name" value="GGDEF"/>
    <property type="match status" value="1"/>
</dbReference>
<dbReference type="SUPFAM" id="SSF55785">
    <property type="entry name" value="PYP-like sensor domain (PAS domain)"/>
    <property type="match status" value="1"/>
</dbReference>
<feature type="domain" description="GGDEF" evidence="3">
    <location>
        <begin position="335"/>
        <end position="461"/>
    </location>
</feature>
<dbReference type="SMART" id="SM00267">
    <property type="entry name" value="GGDEF"/>
    <property type="match status" value="1"/>
</dbReference>
<name>A0A1J5R1W6_9ZZZZ</name>
<dbReference type="Gene3D" id="3.30.450.40">
    <property type="match status" value="1"/>
</dbReference>
<dbReference type="CDD" id="cd00130">
    <property type="entry name" value="PAS"/>
    <property type="match status" value="1"/>
</dbReference>
<gene>
    <name evidence="4" type="primary">cph2_67</name>
    <name evidence="4" type="ORF">GALL_360800</name>
</gene>
<feature type="domain" description="EAL" evidence="2">
    <location>
        <begin position="470"/>
        <end position="724"/>
    </location>
</feature>
<proteinExistence type="predicted"/>
<dbReference type="NCBIfam" id="TIGR00229">
    <property type="entry name" value="sensory_box"/>
    <property type="match status" value="1"/>
</dbReference>
<dbReference type="PROSITE" id="PS50887">
    <property type="entry name" value="GGDEF"/>
    <property type="match status" value="1"/>
</dbReference>
<dbReference type="PANTHER" id="PTHR44757">
    <property type="entry name" value="DIGUANYLATE CYCLASE DGCP"/>
    <property type="match status" value="1"/>
</dbReference>
<dbReference type="AlphaFoldDB" id="A0A1J5R1W6"/>
<dbReference type="InterPro" id="IPR052155">
    <property type="entry name" value="Biofilm_reg_signaling"/>
</dbReference>
<dbReference type="Pfam" id="PF13185">
    <property type="entry name" value="GAF_2"/>
    <property type="match status" value="1"/>
</dbReference>
<dbReference type="Gene3D" id="3.30.450.20">
    <property type="entry name" value="PAS domain"/>
    <property type="match status" value="1"/>
</dbReference>
<dbReference type="InterPro" id="IPR001633">
    <property type="entry name" value="EAL_dom"/>
</dbReference>
<dbReference type="CDD" id="cd01948">
    <property type="entry name" value="EAL"/>
    <property type="match status" value="1"/>
</dbReference>
<dbReference type="Gene3D" id="3.20.20.450">
    <property type="entry name" value="EAL domain"/>
    <property type="match status" value="1"/>
</dbReference>
<dbReference type="InterPro" id="IPR000160">
    <property type="entry name" value="GGDEF_dom"/>
</dbReference>
<dbReference type="InterPro" id="IPR029787">
    <property type="entry name" value="Nucleotide_cyclase"/>
</dbReference>
<dbReference type="PROSITE" id="PS50883">
    <property type="entry name" value="EAL"/>
    <property type="match status" value="1"/>
</dbReference>
<dbReference type="InterPro" id="IPR043128">
    <property type="entry name" value="Rev_trsase/Diguanyl_cyclase"/>
</dbReference>
<organism evidence="4">
    <name type="scientific">mine drainage metagenome</name>
    <dbReference type="NCBI Taxonomy" id="410659"/>
    <lineage>
        <taxon>unclassified sequences</taxon>
        <taxon>metagenomes</taxon>
        <taxon>ecological metagenomes</taxon>
    </lineage>
</organism>
<dbReference type="CDD" id="cd01949">
    <property type="entry name" value="GGDEF"/>
    <property type="match status" value="1"/>
</dbReference>
<dbReference type="SUPFAM" id="SSF141868">
    <property type="entry name" value="EAL domain-like"/>
    <property type="match status" value="1"/>
</dbReference>
<evidence type="ECO:0000259" key="3">
    <source>
        <dbReference type="PROSITE" id="PS50887"/>
    </source>
</evidence>
<dbReference type="EMBL" id="MLJW01000839">
    <property type="protein sequence ID" value="OIQ82141.1"/>
    <property type="molecule type" value="Genomic_DNA"/>
</dbReference>
<dbReference type="SUPFAM" id="SSF55073">
    <property type="entry name" value="Nucleotide cyclase"/>
    <property type="match status" value="1"/>
</dbReference>